<dbReference type="PRINTS" id="PR00146">
    <property type="entry name" value="DHPICSNTHASE"/>
</dbReference>
<comment type="pathway">
    <text evidence="2 12">Amino-acid biosynthesis; L-lysine biosynthesis via DAP pathway; (S)-tetrahydrodipicolinate from L-aspartate: step 3/4.</text>
</comment>
<comment type="subunit">
    <text evidence="12">Homodimer.</text>
</comment>
<keyword evidence="19" id="KW-1185">Reference proteome</keyword>
<dbReference type="GO" id="GO:0008840">
    <property type="term" value="F:4-hydroxy-tetrahydrodipicolinate synthase activity"/>
    <property type="evidence" value="ECO:0007669"/>
    <property type="project" value="UniProtKB-UniRule"/>
</dbReference>
<keyword evidence="8 12" id="KW-0457">Lysine biosynthesis</keyword>
<evidence type="ECO:0000256" key="4">
    <source>
        <dbReference type="ARBA" id="ARBA00012086"/>
    </source>
</evidence>
<dbReference type="CDD" id="cd00408">
    <property type="entry name" value="DHDPS-like"/>
    <property type="match status" value="1"/>
</dbReference>
<evidence type="ECO:0000256" key="1">
    <source>
        <dbReference type="ARBA" id="ARBA00003294"/>
    </source>
</evidence>
<dbReference type="PANTHER" id="PTHR12128:SF66">
    <property type="entry name" value="4-HYDROXY-2-OXOGLUTARATE ALDOLASE, MITOCHONDRIAL"/>
    <property type="match status" value="1"/>
</dbReference>
<dbReference type="Gene3D" id="3.20.20.70">
    <property type="entry name" value="Aldolase class I"/>
    <property type="match status" value="1"/>
</dbReference>
<dbReference type="Proteomes" id="UP000255277">
    <property type="component" value="Unassembled WGS sequence"/>
</dbReference>
<dbReference type="InterPro" id="IPR002220">
    <property type="entry name" value="DapA-like"/>
</dbReference>
<dbReference type="InterPro" id="IPR005263">
    <property type="entry name" value="DapA"/>
</dbReference>
<dbReference type="SMART" id="SM01130">
    <property type="entry name" value="DHDPS"/>
    <property type="match status" value="1"/>
</dbReference>
<dbReference type="OrthoDB" id="9782828at2"/>
<accession>A0A0D0QYT6</accession>
<comment type="subcellular location">
    <subcellularLocation>
        <location evidence="12">Cytoplasm</location>
    </subcellularLocation>
</comment>
<comment type="function">
    <text evidence="1 12">Catalyzes the condensation of (S)-aspartate-beta-semialdehyde [(S)-ASA] and pyruvate to 4-hydroxy-tetrahydrodipicolinate (HTPA).</text>
</comment>
<evidence type="ECO:0000256" key="12">
    <source>
        <dbReference type="HAMAP-Rule" id="MF_00418"/>
    </source>
</evidence>
<gene>
    <name evidence="17" type="primary">dapA_1</name>
    <name evidence="12" type="synonym">dapA</name>
    <name evidence="16" type="synonym">dapA1</name>
    <name evidence="17" type="ORF">NCTC12195_01085</name>
    <name evidence="16" type="ORF">SGA02_00850</name>
</gene>
<dbReference type="SUPFAM" id="SSF51569">
    <property type="entry name" value="Aldolase"/>
    <property type="match status" value="1"/>
</dbReference>
<protein>
    <recommendedName>
        <fullName evidence="4 12">4-hydroxy-tetrahydrodipicolinate synthase</fullName>
        <shortName evidence="12">HTPA synthase</shortName>
        <ecNumber evidence="4 12">4.3.3.7</ecNumber>
    </recommendedName>
</protein>
<evidence type="ECO:0000313" key="19">
    <source>
        <dbReference type="Proteomes" id="UP000321057"/>
    </source>
</evidence>
<feature type="site" description="Part of a proton relay during catalysis" evidence="12">
    <location>
        <position position="46"/>
    </location>
</feature>
<comment type="similarity">
    <text evidence="3 12 13">Belongs to the DapA family.</text>
</comment>
<dbReference type="EMBL" id="BKAX01000001">
    <property type="protein sequence ID" value="GEQ04257.1"/>
    <property type="molecule type" value="Genomic_DNA"/>
</dbReference>
<dbReference type="PIRSF" id="PIRSF001365">
    <property type="entry name" value="DHDPS"/>
    <property type="match status" value="1"/>
</dbReference>
<reference evidence="17 18" key="1">
    <citation type="submission" date="2018-06" db="EMBL/GenBank/DDBJ databases">
        <authorList>
            <consortium name="Pathogen Informatics"/>
            <person name="Doyle S."/>
        </authorList>
    </citation>
    <scope>NUCLEOTIDE SEQUENCE [LARGE SCALE GENOMIC DNA]</scope>
    <source>
        <strain evidence="17 18">NCTC12195</strain>
    </source>
</reference>
<evidence type="ECO:0000256" key="15">
    <source>
        <dbReference type="PIRSR" id="PIRSR001365-2"/>
    </source>
</evidence>
<dbReference type="EC" id="4.3.3.7" evidence="4 12"/>
<evidence type="ECO:0000256" key="5">
    <source>
        <dbReference type="ARBA" id="ARBA00022490"/>
    </source>
</evidence>
<evidence type="ECO:0000313" key="17">
    <source>
        <dbReference type="EMBL" id="SUM31650.1"/>
    </source>
</evidence>
<keyword evidence="9 12" id="KW-0456">Lyase</keyword>
<evidence type="ECO:0000256" key="13">
    <source>
        <dbReference type="PIRNR" id="PIRNR001365"/>
    </source>
</evidence>
<comment type="caution">
    <text evidence="12">Was originally thought to be a dihydrodipicolinate synthase (DHDPS), catalyzing the condensation of (S)-aspartate-beta-semialdehyde [(S)-ASA] and pyruvate to dihydrodipicolinate (DHDP). However, it was shown in E.coli that the product of the enzymatic reaction is not dihydrodipicolinate but in fact (4S)-4-hydroxy-2,3,4,5-tetrahydro-(2S)-dipicolinic acid (HTPA), and that the consecutive dehydration reaction leading to DHDP is not spontaneous but catalyzed by DapB.</text>
</comment>
<evidence type="ECO:0000256" key="14">
    <source>
        <dbReference type="PIRSR" id="PIRSR001365-1"/>
    </source>
</evidence>
<keyword evidence="6 12" id="KW-0028">Amino-acid biosynthesis</keyword>
<dbReference type="EMBL" id="UHDK01000001">
    <property type="protein sequence ID" value="SUM31650.1"/>
    <property type="molecule type" value="Genomic_DNA"/>
</dbReference>
<dbReference type="GO" id="GO:0009089">
    <property type="term" value="P:lysine biosynthetic process via diaminopimelate"/>
    <property type="evidence" value="ECO:0007669"/>
    <property type="project" value="UniProtKB-UniRule"/>
</dbReference>
<dbReference type="NCBIfam" id="TIGR00674">
    <property type="entry name" value="dapA"/>
    <property type="match status" value="1"/>
</dbReference>
<dbReference type="GO" id="GO:0019877">
    <property type="term" value="P:diaminopimelate biosynthetic process"/>
    <property type="evidence" value="ECO:0007669"/>
    <property type="project" value="UniProtKB-UniRule"/>
</dbReference>
<evidence type="ECO:0000256" key="8">
    <source>
        <dbReference type="ARBA" id="ARBA00023154"/>
    </source>
</evidence>
<organism evidence="17 18">
    <name type="scientific">Staphylococcus gallinarum</name>
    <dbReference type="NCBI Taxonomy" id="1293"/>
    <lineage>
        <taxon>Bacteria</taxon>
        <taxon>Bacillati</taxon>
        <taxon>Bacillota</taxon>
        <taxon>Bacilli</taxon>
        <taxon>Bacillales</taxon>
        <taxon>Staphylococcaceae</taxon>
        <taxon>Staphylococcus</taxon>
    </lineage>
</organism>
<keyword evidence="5 12" id="KW-0963">Cytoplasm</keyword>
<evidence type="ECO:0000256" key="10">
    <source>
        <dbReference type="ARBA" id="ARBA00023270"/>
    </source>
</evidence>
<feature type="site" description="Part of a proton relay during catalysis" evidence="12">
    <location>
        <position position="109"/>
    </location>
</feature>
<feature type="active site" description="Schiff-base intermediate with substrate" evidence="12 14">
    <location>
        <position position="163"/>
    </location>
</feature>
<evidence type="ECO:0000256" key="11">
    <source>
        <dbReference type="ARBA" id="ARBA00047836"/>
    </source>
</evidence>
<dbReference type="UniPathway" id="UPA00034">
    <property type="reaction ID" value="UER00017"/>
</dbReference>
<dbReference type="InterPro" id="IPR013785">
    <property type="entry name" value="Aldolase_TIM"/>
</dbReference>
<keyword evidence="7 12" id="KW-0220">Diaminopimelate biosynthesis</keyword>
<reference evidence="16 19" key="2">
    <citation type="submission" date="2019-07" db="EMBL/GenBank/DDBJ databases">
        <title>Whole genome shotgun sequence of Staphylococcus gallinarum NBRC 109767.</title>
        <authorList>
            <person name="Hosoyama A."/>
            <person name="Uohara A."/>
            <person name="Ohji S."/>
            <person name="Ichikawa N."/>
        </authorList>
    </citation>
    <scope>NUCLEOTIDE SEQUENCE [LARGE SCALE GENOMIC DNA]</scope>
    <source>
        <strain evidence="16 19">NBRC 109767</strain>
    </source>
</reference>
<dbReference type="RefSeq" id="WP_042738016.1">
    <property type="nucleotide sequence ID" value="NZ_BKAX01000001.1"/>
</dbReference>
<comment type="catalytic activity">
    <reaction evidence="11 12">
        <text>L-aspartate 4-semialdehyde + pyruvate = (2S,4S)-4-hydroxy-2,3,4,5-tetrahydrodipicolinate + H2O + H(+)</text>
        <dbReference type="Rhea" id="RHEA:34171"/>
        <dbReference type="ChEBI" id="CHEBI:15361"/>
        <dbReference type="ChEBI" id="CHEBI:15377"/>
        <dbReference type="ChEBI" id="CHEBI:15378"/>
        <dbReference type="ChEBI" id="CHEBI:67139"/>
        <dbReference type="ChEBI" id="CHEBI:537519"/>
        <dbReference type="EC" id="4.3.3.7"/>
    </reaction>
</comment>
<dbReference type="HAMAP" id="MF_00418">
    <property type="entry name" value="DapA"/>
    <property type="match status" value="1"/>
</dbReference>
<dbReference type="PANTHER" id="PTHR12128">
    <property type="entry name" value="DIHYDRODIPICOLINATE SYNTHASE"/>
    <property type="match status" value="1"/>
</dbReference>
<feature type="binding site" evidence="12 15">
    <location>
        <position position="47"/>
    </location>
    <ligand>
        <name>pyruvate</name>
        <dbReference type="ChEBI" id="CHEBI:15361"/>
    </ligand>
</feature>
<evidence type="ECO:0000256" key="6">
    <source>
        <dbReference type="ARBA" id="ARBA00022605"/>
    </source>
</evidence>
<evidence type="ECO:0000256" key="3">
    <source>
        <dbReference type="ARBA" id="ARBA00007592"/>
    </source>
</evidence>
<evidence type="ECO:0000256" key="9">
    <source>
        <dbReference type="ARBA" id="ARBA00023239"/>
    </source>
</evidence>
<keyword evidence="10 12" id="KW-0704">Schiff base</keyword>
<evidence type="ECO:0000313" key="16">
    <source>
        <dbReference type="EMBL" id="GEQ04257.1"/>
    </source>
</evidence>
<evidence type="ECO:0000256" key="7">
    <source>
        <dbReference type="ARBA" id="ARBA00022915"/>
    </source>
</evidence>
<dbReference type="Proteomes" id="UP000321057">
    <property type="component" value="Unassembled WGS sequence"/>
</dbReference>
<feature type="active site" description="Proton donor/acceptor" evidence="12 14">
    <location>
        <position position="135"/>
    </location>
</feature>
<dbReference type="STRING" id="1293.SH09_02365"/>
<evidence type="ECO:0000256" key="2">
    <source>
        <dbReference type="ARBA" id="ARBA00005120"/>
    </source>
</evidence>
<feature type="binding site" evidence="12 15">
    <location>
        <position position="206"/>
    </location>
    <ligand>
        <name>pyruvate</name>
        <dbReference type="ChEBI" id="CHEBI:15361"/>
    </ligand>
</feature>
<sequence length="289" mass="31460">MYKPYGMISALPTPMLESGEIDYESYSKLIEHVISGGIHGVLVGGSTGEYSLMTFEERKENIKFVTETVNKRVQVMAGTGCHRTKDTIELTQYAESVGVDSALVINPYYMVTSDEGIIEHYQQVANNTKVGIVIYHYPDATGVELAPELIHEISKIEGIIGIKNTADGIHTSKLFALVKDDPDFALLTGFEDLFLPTLALGGAGAIGLVHNLVPDKIAKLYELIQEDKIQEAAALNQTLLPLYQLLEEETVPGTVKAGLKALGIANTTCRSPLKPASSEFEAKIKAYLN</sequence>
<dbReference type="GO" id="GO:0005737">
    <property type="term" value="C:cytoplasm"/>
    <property type="evidence" value="ECO:0007669"/>
    <property type="project" value="UniProtKB-SubCell"/>
</dbReference>
<evidence type="ECO:0000313" key="18">
    <source>
        <dbReference type="Proteomes" id="UP000255277"/>
    </source>
</evidence>
<dbReference type="Pfam" id="PF00701">
    <property type="entry name" value="DHDPS"/>
    <property type="match status" value="1"/>
</dbReference>
<proteinExistence type="inferred from homology"/>
<dbReference type="AlphaFoldDB" id="A0A0D0QYT6"/>
<name>A0A0D0QYT6_STAGA</name>